<name>A0A918YI87_9ACTN</name>
<gene>
    <name evidence="2" type="ORF">GCM10010339_34510</name>
</gene>
<sequence length="71" mass="7750">MTAGTPPEPGKSRMTISTYRLSREGRRVGGTDERTYDVGDPAQLPDSLTWPPCRCPRCRDRASSGSPRSAP</sequence>
<feature type="compositionally biased region" description="Basic and acidic residues" evidence="1">
    <location>
        <begin position="21"/>
        <end position="37"/>
    </location>
</feature>
<reference evidence="2" key="1">
    <citation type="journal article" date="2014" name="Int. J. Syst. Evol. Microbiol.">
        <title>Complete genome sequence of Corynebacterium casei LMG S-19264T (=DSM 44701T), isolated from a smear-ripened cheese.</title>
        <authorList>
            <consortium name="US DOE Joint Genome Institute (JGI-PGF)"/>
            <person name="Walter F."/>
            <person name="Albersmeier A."/>
            <person name="Kalinowski J."/>
            <person name="Ruckert C."/>
        </authorList>
    </citation>
    <scope>NUCLEOTIDE SEQUENCE</scope>
    <source>
        <strain evidence="2">JCM 4714</strain>
    </source>
</reference>
<proteinExistence type="predicted"/>
<evidence type="ECO:0000313" key="3">
    <source>
        <dbReference type="Proteomes" id="UP000655443"/>
    </source>
</evidence>
<dbReference type="Proteomes" id="UP000655443">
    <property type="component" value="Unassembled WGS sequence"/>
</dbReference>
<comment type="caution">
    <text evidence="2">The sequence shown here is derived from an EMBL/GenBank/DDBJ whole genome shotgun (WGS) entry which is preliminary data.</text>
</comment>
<dbReference type="AlphaFoldDB" id="A0A918YI87"/>
<dbReference type="EMBL" id="BMVG01000006">
    <property type="protein sequence ID" value="GHE04137.1"/>
    <property type="molecule type" value="Genomic_DNA"/>
</dbReference>
<protein>
    <submittedName>
        <fullName evidence="2">Uncharacterized protein</fullName>
    </submittedName>
</protein>
<evidence type="ECO:0000313" key="2">
    <source>
        <dbReference type="EMBL" id="GHE04137.1"/>
    </source>
</evidence>
<feature type="region of interest" description="Disordered" evidence="1">
    <location>
        <begin position="1"/>
        <end position="71"/>
    </location>
</feature>
<evidence type="ECO:0000256" key="1">
    <source>
        <dbReference type="SAM" id="MobiDB-lite"/>
    </source>
</evidence>
<reference evidence="2" key="2">
    <citation type="submission" date="2020-09" db="EMBL/GenBank/DDBJ databases">
        <authorList>
            <person name="Sun Q."/>
            <person name="Ohkuma M."/>
        </authorList>
    </citation>
    <scope>NUCLEOTIDE SEQUENCE</scope>
    <source>
        <strain evidence="2">JCM 4714</strain>
    </source>
</reference>
<keyword evidence="3" id="KW-1185">Reference proteome</keyword>
<accession>A0A918YI87</accession>
<organism evidence="2 3">
    <name type="scientific">Streptomyces alanosinicus</name>
    <dbReference type="NCBI Taxonomy" id="68171"/>
    <lineage>
        <taxon>Bacteria</taxon>
        <taxon>Bacillati</taxon>
        <taxon>Actinomycetota</taxon>
        <taxon>Actinomycetes</taxon>
        <taxon>Kitasatosporales</taxon>
        <taxon>Streptomycetaceae</taxon>
        <taxon>Streptomyces</taxon>
    </lineage>
</organism>